<protein>
    <submittedName>
        <fullName evidence="1">Uncharacterized protein</fullName>
    </submittedName>
</protein>
<dbReference type="Proteomes" id="UP000020077">
    <property type="component" value="Unassembled WGS sequence"/>
</dbReference>
<evidence type="ECO:0000313" key="2">
    <source>
        <dbReference type="Proteomes" id="UP000020077"/>
    </source>
</evidence>
<proteinExistence type="predicted"/>
<accession>A0A080LWW5</accession>
<name>A0A080LWW5_9PROT</name>
<gene>
    <name evidence="1" type="ORF">AW09_001446</name>
</gene>
<dbReference type="AlphaFoldDB" id="A0A080LWW5"/>
<sequence>MPAKPIATSLKFGHLQMAAEAFLIDRDTGKKLFRDADLKGALEPGNTHSAAGKLPAAANRHDWIAA</sequence>
<reference evidence="1 2" key="1">
    <citation type="submission" date="2014-02" db="EMBL/GenBank/DDBJ databases">
        <title>Expanding our view of genomic diversity in Candidatus Accumulibacter clades.</title>
        <authorList>
            <person name="Skennerton C.T."/>
            <person name="Barr J.J."/>
            <person name="Slater F.R."/>
            <person name="Bond P.L."/>
            <person name="Tyson G.W."/>
        </authorList>
    </citation>
    <scope>NUCLEOTIDE SEQUENCE [LARGE SCALE GENOMIC DNA]</scope>
    <source>
        <strain evidence="2">BA-91</strain>
    </source>
</reference>
<comment type="caution">
    <text evidence="1">The sequence shown here is derived from an EMBL/GenBank/DDBJ whole genome shotgun (WGS) entry which is preliminary data.</text>
</comment>
<organism evidence="1 2">
    <name type="scientific">Candidatus Accumulibacter phosphatis</name>
    <dbReference type="NCBI Taxonomy" id="327160"/>
    <lineage>
        <taxon>Bacteria</taxon>
        <taxon>Pseudomonadati</taxon>
        <taxon>Pseudomonadota</taxon>
        <taxon>Betaproteobacteria</taxon>
        <taxon>Candidatus Accumulibacter</taxon>
    </lineage>
</organism>
<dbReference type="EMBL" id="JDVG02000249">
    <property type="protein sequence ID" value="KFB73302.1"/>
    <property type="molecule type" value="Genomic_DNA"/>
</dbReference>
<evidence type="ECO:0000313" key="1">
    <source>
        <dbReference type="EMBL" id="KFB73302.1"/>
    </source>
</evidence>